<accession>A0A422MWE9</accession>
<dbReference type="GeneID" id="40333217"/>
<dbReference type="AlphaFoldDB" id="A0A422MWE9"/>
<organism evidence="1 2">
    <name type="scientific">Trypanosoma rangeli</name>
    <dbReference type="NCBI Taxonomy" id="5698"/>
    <lineage>
        <taxon>Eukaryota</taxon>
        <taxon>Discoba</taxon>
        <taxon>Euglenozoa</taxon>
        <taxon>Kinetoplastea</taxon>
        <taxon>Metakinetoplastina</taxon>
        <taxon>Trypanosomatida</taxon>
        <taxon>Trypanosomatidae</taxon>
        <taxon>Trypanosoma</taxon>
        <taxon>Herpetosoma</taxon>
    </lineage>
</organism>
<dbReference type="EMBL" id="MKGL01000553">
    <property type="protein sequence ID" value="RNE97527.1"/>
    <property type="molecule type" value="Genomic_DNA"/>
</dbReference>
<evidence type="ECO:0000313" key="2">
    <source>
        <dbReference type="Proteomes" id="UP000283634"/>
    </source>
</evidence>
<protein>
    <submittedName>
        <fullName evidence="1">Uncharacterized protein</fullName>
    </submittedName>
</protein>
<dbReference type="Proteomes" id="UP000283634">
    <property type="component" value="Unassembled WGS sequence"/>
</dbReference>
<evidence type="ECO:0000313" key="1">
    <source>
        <dbReference type="EMBL" id="RNE97527.1"/>
    </source>
</evidence>
<gene>
    <name evidence="1" type="ORF">TraAM80_09284</name>
</gene>
<reference evidence="1 2" key="1">
    <citation type="journal article" date="2018" name="BMC Genomics">
        <title>Genomic comparison of Trypanosoma conorhini and Trypanosoma rangeli to Trypanosoma cruzi strains of high and low virulence.</title>
        <authorList>
            <person name="Bradwell K.R."/>
            <person name="Koparde V.N."/>
            <person name="Matveyev A.V."/>
            <person name="Serrano M.G."/>
            <person name="Alves J.M."/>
            <person name="Parikh H."/>
            <person name="Huang B."/>
            <person name="Lee V."/>
            <person name="Espinosa-Alvarez O."/>
            <person name="Ortiz P.A."/>
            <person name="Costa-Martins A.G."/>
            <person name="Teixeira M.M."/>
            <person name="Buck G.A."/>
        </authorList>
    </citation>
    <scope>NUCLEOTIDE SEQUENCE [LARGE SCALE GENOMIC DNA]</scope>
    <source>
        <strain evidence="1 2">AM80</strain>
    </source>
</reference>
<name>A0A422MWE9_TRYRA</name>
<keyword evidence="2" id="KW-1185">Reference proteome</keyword>
<comment type="caution">
    <text evidence="1">The sequence shown here is derived from an EMBL/GenBank/DDBJ whole genome shotgun (WGS) entry which is preliminary data.</text>
</comment>
<sequence>MPHRREDVVLDAATMLLIEQHPRMVQHFHTHILFLEDAFFSIDQQKREVVNVAHAFLMPLDTSSGHLTPEQILGAEQRLQRLLHSFEMTCQDELARLREEGIR</sequence>
<dbReference type="RefSeq" id="XP_029234166.1">
    <property type="nucleotide sequence ID" value="XM_029385976.1"/>
</dbReference>
<proteinExistence type="predicted"/>